<dbReference type="InterPro" id="IPR011014">
    <property type="entry name" value="MscS_channel_TM-2"/>
</dbReference>
<reference evidence="11" key="1">
    <citation type="submission" date="2021-10" db="EMBL/GenBank/DDBJ databases">
        <authorList>
            <person name="Lyu M."/>
            <person name="Wang X."/>
            <person name="Meng X."/>
            <person name="Xu K."/>
        </authorList>
    </citation>
    <scope>NUCLEOTIDE SEQUENCE</scope>
    <source>
        <strain evidence="11">A6</strain>
    </source>
</reference>
<feature type="compositionally biased region" description="Basic and acidic residues" evidence="8">
    <location>
        <begin position="395"/>
        <end position="433"/>
    </location>
</feature>
<keyword evidence="3" id="KW-1003">Cell membrane</keyword>
<comment type="similarity">
    <text evidence="2 7">Belongs to the MscS (TC 1.A.23) family.</text>
</comment>
<dbReference type="Proteomes" id="UP001165293">
    <property type="component" value="Unassembled WGS sequence"/>
</dbReference>
<feature type="transmembrane region" description="Helical" evidence="7">
    <location>
        <begin position="128"/>
        <end position="152"/>
    </location>
</feature>
<feature type="compositionally biased region" description="Pro residues" evidence="8">
    <location>
        <begin position="381"/>
        <end position="393"/>
    </location>
</feature>
<evidence type="ECO:0000259" key="10">
    <source>
        <dbReference type="PROSITE" id="PS50914"/>
    </source>
</evidence>
<dbReference type="SUPFAM" id="SSF50182">
    <property type="entry name" value="Sm-like ribonucleoproteins"/>
    <property type="match status" value="1"/>
</dbReference>
<protein>
    <recommendedName>
        <fullName evidence="7">Small-conductance mechanosensitive channel</fullName>
    </recommendedName>
</protein>
<dbReference type="SUPFAM" id="SSF82861">
    <property type="entry name" value="Mechanosensitive channel protein MscS (YggB), transmembrane region"/>
    <property type="match status" value="1"/>
</dbReference>
<keyword evidence="9" id="KW-0732">Signal</keyword>
<dbReference type="PROSITE" id="PS50914">
    <property type="entry name" value="BON"/>
    <property type="match status" value="1"/>
</dbReference>
<evidence type="ECO:0000256" key="2">
    <source>
        <dbReference type="ARBA" id="ARBA00008017"/>
    </source>
</evidence>
<feature type="region of interest" description="Disordered" evidence="8">
    <location>
        <begin position="369"/>
        <end position="433"/>
    </location>
</feature>
<evidence type="ECO:0000256" key="4">
    <source>
        <dbReference type="ARBA" id="ARBA00022692"/>
    </source>
</evidence>
<comment type="function">
    <text evidence="7">Mechanosensitive channel that participates in the regulation of osmotic pressure changes within the cell, opening in response to stretch forces in the membrane lipid bilayer, without the need for other proteins. Contributes to normal resistance to hypoosmotic shock. Forms an ion channel of 1.0 nanosiemens conductance with a slight preference for anions.</text>
</comment>
<evidence type="ECO:0000256" key="7">
    <source>
        <dbReference type="RuleBase" id="RU369025"/>
    </source>
</evidence>
<keyword evidence="7" id="KW-0813">Transport</keyword>
<dbReference type="Gene3D" id="1.10.287.1260">
    <property type="match status" value="1"/>
</dbReference>
<keyword evidence="6 7" id="KW-0472">Membrane</keyword>
<dbReference type="PANTHER" id="PTHR30221:SF1">
    <property type="entry name" value="SMALL-CONDUCTANCE MECHANOSENSITIVE CHANNEL"/>
    <property type="match status" value="1"/>
</dbReference>
<dbReference type="EMBL" id="JAJGAK010000001">
    <property type="protein sequence ID" value="MCC8361785.1"/>
    <property type="molecule type" value="Genomic_DNA"/>
</dbReference>
<feature type="signal peptide" evidence="9">
    <location>
        <begin position="1"/>
        <end position="24"/>
    </location>
</feature>
<name>A0ABS8JE46_9GAMM</name>
<dbReference type="InterPro" id="IPR045275">
    <property type="entry name" value="MscS_archaea/bacteria_type"/>
</dbReference>
<evidence type="ECO:0000256" key="3">
    <source>
        <dbReference type="ARBA" id="ARBA00022475"/>
    </source>
</evidence>
<evidence type="ECO:0000256" key="5">
    <source>
        <dbReference type="ARBA" id="ARBA00022989"/>
    </source>
</evidence>
<evidence type="ECO:0000256" key="1">
    <source>
        <dbReference type="ARBA" id="ARBA00004651"/>
    </source>
</evidence>
<evidence type="ECO:0000256" key="8">
    <source>
        <dbReference type="SAM" id="MobiDB-lite"/>
    </source>
</evidence>
<organism evidence="11 12">
    <name type="scientific">Noviluteimonas lactosilytica</name>
    <dbReference type="NCBI Taxonomy" id="2888523"/>
    <lineage>
        <taxon>Bacteria</taxon>
        <taxon>Pseudomonadati</taxon>
        <taxon>Pseudomonadota</taxon>
        <taxon>Gammaproteobacteria</taxon>
        <taxon>Lysobacterales</taxon>
        <taxon>Lysobacteraceae</taxon>
        <taxon>Noviluteimonas</taxon>
    </lineage>
</organism>
<dbReference type="PANTHER" id="PTHR30221">
    <property type="entry name" value="SMALL-CONDUCTANCE MECHANOSENSITIVE CHANNEL"/>
    <property type="match status" value="1"/>
</dbReference>
<dbReference type="InterPro" id="IPR006685">
    <property type="entry name" value="MscS_channel_2nd"/>
</dbReference>
<dbReference type="Pfam" id="PF00924">
    <property type="entry name" value="MS_channel_2nd"/>
    <property type="match status" value="1"/>
</dbReference>
<keyword evidence="7" id="KW-0406">Ion transport</keyword>
<evidence type="ECO:0000256" key="6">
    <source>
        <dbReference type="ARBA" id="ARBA00023136"/>
    </source>
</evidence>
<comment type="subunit">
    <text evidence="7">Homoheptamer.</text>
</comment>
<dbReference type="Pfam" id="PF04972">
    <property type="entry name" value="BON"/>
    <property type="match status" value="1"/>
</dbReference>
<comment type="subcellular location">
    <subcellularLocation>
        <location evidence="7">Cell inner membrane</location>
        <topology evidence="7">Multi-pass membrane protein</topology>
    </subcellularLocation>
    <subcellularLocation>
        <location evidence="1">Cell membrane</location>
        <topology evidence="1">Multi-pass membrane protein</topology>
    </subcellularLocation>
</comment>
<dbReference type="RefSeq" id="WP_230525434.1">
    <property type="nucleotide sequence ID" value="NZ_JAJGAK010000001.1"/>
</dbReference>
<dbReference type="InterPro" id="IPR023408">
    <property type="entry name" value="MscS_beta-dom_sf"/>
</dbReference>
<dbReference type="Gene3D" id="3.30.70.100">
    <property type="match status" value="1"/>
</dbReference>
<evidence type="ECO:0000256" key="9">
    <source>
        <dbReference type="SAM" id="SignalP"/>
    </source>
</evidence>
<gene>
    <name evidence="11" type="ORF">LK996_01640</name>
</gene>
<dbReference type="SUPFAM" id="SSF82689">
    <property type="entry name" value="Mechanosensitive channel protein MscS (YggB), C-terminal domain"/>
    <property type="match status" value="1"/>
</dbReference>
<keyword evidence="5 7" id="KW-1133">Transmembrane helix</keyword>
<feature type="transmembrane region" description="Helical" evidence="7">
    <location>
        <begin position="172"/>
        <end position="190"/>
    </location>
</feature>
<comment type="caution">
    <text evidence="11">The sequence shown here is derived from an EMBL/GenBank/DDBJ whole genome shotgun (WGS) entry which is preliminary data.</text>
</comment>
<feature type="chain" id="PRO_5046663018" description="Small-conductance mechanosensitive channel" evidence="9">
    <location>
        <begin position="25"/>
        <end position="433"/>
    </location>
</feature>
<dbReference type="InterPro" id="IPR010920">
    <property type="entry name" value="LSM_dom_sf"/>
</dbReference>
<keyword evidence="7" id="KW-0997">Cell inner membrane</keyword>
<keyword evidence="4 7" id="KW-0812">Transmembrane</keyword>
<comment type="caution">
    <text evidence="7">Lacks conserved residue(s) required for the propagation of feature annotation.</text>
</comment>
<evidence type="ECO:0000313" key="12">
    <source>
        <dbReference type="Proteomes" id="UP001165293"/>
    </source>
</evidence>
<accession>A0ABS8JE46</accession>
<feature type="domain" description="BON" evidence="10">
    <location>
        <begin position="42"/>
        <end position="108"/>
    </location>
</feature>
<dbReference type="Gene3D" id="2.30.30.60">
    <property type="match status" value="1"/>
</dbReference>
<keyword evidence="7" id="KW-0407">Ion channel</keyword>
<proteinExistence type="inferred from homology"/>
<dbReference type="InterPro" id="IPR011066">
    <property type="entry name" value="MscS_channel_C_sf"/>
</dbReference>
<sequence length="433" mass="47068">MTRSLFARLALAFTLALAFQAASAAVTAPAPSASLRPAIDAQDQLLGRRLEARLASQPTLHDVEASVVNRTALLHGAVVTKEDIELAGAIAAQTQGIEKVENRVELSTRLSDRFEVAMQAVTEKLVRLVAATPLLLIALALVLLFSWIGSMLSRRMRWMARVHSNNPYMEGLLRRIVQWAITLIGILIALDLLGASSLVGAVLGSAGVIGLVLGFAFKDIAENYIAGILLSLRRPFSPGDHVVVDRVHEGRVVALTSRTTLLMTMDGNQVALPNALVFRSVVLNYTENPKRRFDFVVPLDPNASVGDAQRLGLEALRGIEGVLPDPKASTLISEYLHDQMKVQYMGWVDQHKNSVQRVRSEAMRAVKAALDRNGVRRAGTAPPPAILPTPAPQEHPMHVDTSADKEIDKQLAEAQRKSEDQNLLDDKNPSTPS</sequence>
<feature type="transmembrane region" description="Helical" evidence="7">
    <location>
        <begin position="196"/>
        <end position="217"/>
    </location>
</feature>
<evidence type="ECO:0000313" key="11">
    <source>
        <dbReference type="EMBL" id="MCC8361785.1"/>
    </source>
</evidence>
<dbReference type="InterPro" id="IPR007055">
    <property type="entry name" value="BON_dom"/>
</dbReference>
<keyword evidence="12" id="KW-1185">Reference proteome</keyword>